<feature type="compositionally biased region" description="Polar residues" evidence="1">
    <location>
        <begin position="369"/>
        <end position="381"/>
    </location>
</feature>
<reference evidence="2 3" key="2">
    <citation type="journal article" date="2018" name="Hortic Res">
        <title>Improved Brassica rapa reference genome by single-molecule sequencing and chromosome conformation capture technologies.</title>
        <authorList>
            <person name="Zhang L."/>
            <person name="Cai X."/>
            <person name="Wu J."/>
            <person name="Liu M."/>
            <person name="Grob S."/>
            <person name="Cheng F."/>
            <person name="Liang J."/>
            <person name="Cai C."/>
            <person name="Liu Z."/>
            <person name="Liu B."/>
            <person name="Wang F."/>
            <person name="Li S."/>
            <person name="Liu F."/>
            <person name="Li X."/>
            <person name="Cheng L."/>
            <person name="Yang W."/>
            <person name="Li M.H."/>
            <person name="Grossniklaus U."/>
            <person name="Zheng H."/>
            <person name="Wang X."/>
        </authorList>
    </citation>
    <scope>NUCLEOTIDE SEQUENCE [LARGE SCALE GENOMIC DNA]</scope>
    <source>
        <strain evidence="2 3">cv. Chiifu-401-42</strain>
    </source>
</reference>
<accession>M4E5S1</accession>
<feature type="compositionally biased region" description="Low complexity" evidence="1">
    <location>
        <begin position="1015"/>
        <end position="1028"/>
    </location>
</feature>
<protein>
    <submittedName>
        <fullName evidence="2">Uncharacterized protein</fullName>
    </submittedName>
</protein>
<feature type="compositionally biased region" description="Polar residues" evidence="1">
    <location>
        <begin position="337"/>
        <end position="354"/>
    </location>
</feature>
<dbReference type="PANTHER" id="PTHR31115:SF11">
    <property type="entry name" value="BNAA03G49750D PROTEIN"/>
    <property type="match status" value="1"/>
</dbReference>
<dbReference type="OMA" id="FADIQYE"/>
<reference evidence="2 3" key="1">
    <citation type="journal article" date="2011" name="Nat. Genet.">
        <title>The genome of the mesopolyploid crop species Brassica rapa.</title>
        <authorList>
            <consortium name="Brassica rapa Genome Sequencing Project Consortium"/>
            <person name="Wang X."/>
            <person name="Wang H."/>
            <person name="Wang J."/>
            <person name="Sun R."/>
            <person name="Wu J."/>
            <person name="Liu S."/>
            <person name="Bai Y."/>
            <person name="Mun J.H."/>
            <person name="Bancroft I."/>
            <person name="Cheng F."/>
            <person name="Huang S."/>
            <person name="Li X."/>
            <person name="Hua W."/>
            <person name="Wang J."/>
            <person name="Wang X."/>
            <person name="Freeling M."/>
            <person name="Pires J.C."/>
            <person name="Paterson A.H."/>
            <person name="Chalhoub B."/>
            <person name="Wang B."/>
            <person name="Hayward A."/>
            <person name="Sharpe A.G."/>
            <person name="Park B.S."/>
            <person name="Weisshaar B."/>
            <person name="Liu B."/>
            <person name="Li B."/>
            <person name="Liu B."/>
            <person name="Tong C."/>
            <person name="Song C."/>
            <person name="Duran C."/>
            <person name="Peng C."/>
            <person name="Geng C."/>
            <person name="Koh C."/>
            <person name="Lin C."/>
            <person name="Edwards D."/>
            <person name="Mu D."/>
            <person name="Shen D."/>
            <person name="Soumpourou E."/>
            <person name="Li F."/>
            <person name="Fraser F."/>
            <person name="Conant G."/>
            <person name="Lassalle G."/>
            <person name="King G.J."/>
            <person name="Bonnema G."/>
            <person name="Tang H."/>
            <person name="Wang H."/>
            <person name="Belcram H."/>
            <person name="Zhou H."/>
            <person name="Hirakawa H."/>
            <person name="Abe H."/>
            <person name="Guo H."/>
            <person name="Wang H."/>
            <person name="Jin H."/>
            <person name="Parkin I.A."/>
            <person name="Batley J."/>
            <person name="Kim J.S."/>
            <person name="Just J."/>
            <person name="Li J."/>
            <person name="Xu J."/>
            <person name="Deng J."/>
            <person name="Kim J.A."/>
            <person name="Li J."/>
            <person name="Yu J."/>
            <person name="Meng J."/>
            <person name="Wang J."/>
            <person name="Min J."/>
            <person name="Poulain J."/>
            <person name="Wang J."/>
            <person name="Hatakeyama K."/>
            <person name="Wu K."/>
            <person name="Wang L."/>
            <person name="Fang L."/>
            <person name="Trick M."/>
            <person name="Links M.G."/>
            <person name="Zhao M."/>
            <person name="Jin M."/>
            <person name="Ramchiary N."/>
            <person name="Drou N."/>
            <person name="Berkman P.J."/>
            <person name="Cai Q."/>
            <person name="Huang Q."/>
            <person name="Li R."/>
            <person name="Tabata S."/>
            <person name="Cheng S."/>
            <person name="Zhang S."/>
            <person name="Zhang S."/>
            <person name="Huang S."/>
            <person name="Sato S."/>
            <person name="Sun S."/>
            <person name="Kwon S.J."/>
            <person name="Choi S.R."/>
            <person name="Lee T.H."/>
            <person name="Fan W."/>
            <person name="Zhao X."/>
            <person name="Tan X."/>
            <person name="Xu X."/>
            <person name="Wang Y."/>
            <person name="Qiu Y."/>
            <person name="Yin Y."/>
            <person name="Li Y."/>
            <person name="Du Y."/>
            <person name="Liao Y."/>
            <person name="Lim Y."/>
            <person name="Narusaka Y."/>
            <person name="Wang Y."/>
            <person name="Wang Z."/>
            <person name="Li Z."/>
            <person name="Wang Z."/>
            <person name="Xiong Z."/>
            <person name="Zhang Z."/>
        </authorList>
    </citation>
    <scope>NUCLEOTIDE SEQUENCE [LARGE SCALE GENOMIC DNA]</scope>
    <source>
        <strain evidence="2 3">cv. Chiifu-401-42</strain>
    </source>
</reference>
<feature type="region of interest" description="Disordered" evidence="1">
    <location>
        <begin position="882"/>
        <end position="931"/>
    </location>
</feature>
<feature type="region of interest" description="Disordered" evidence="1">
    <location>
        <begin position="240"/>
        <end position="438"/>
    </location>
</feature>
<feature type="region of interest" description="Disordered" evidence="1">
    <location>
        <begin position="943"/>
        <end position="1033"/>
    </location>
</feature>
<feature type="compositionally biased region" description="Polar residues" evidence="1">
    <location>
        <begin position="893"/>
        <end position="912"/>
    </location>
</feature>
<evidence type="ECO:0000256" key="1">
    <source>
        <dbReference type="SAM" id="MobiDB-lite"/>
    </source>
</evidence>
<dbReference type="InParanoid" id="M4E5S1"/>
<dbReference type="PANTHER" id="PTHR31115">
    <property type="entry name" value="OS05G0107300 PROTEIN"/>
    <property type="match status" value="1"/>
</dbReference>
<proteinExistence type="predicted"/>
<organism evidence="2 3">
    <name type="scientific">Brassica campestris</name>
    <name type="common">Field mustard</name>
    <dbReference type="NCBI Taxonomy" id="3711"/>
    <lineage>
        <taxon>Eukaryota</taxon>
        <taxon>Viridiplantae</taxon>
        <taxon>Streptophyta</taxon>
        <taxon>Embryophyta</taxon>
        <taxon>Tracheophyta</taxon>
        <taxon>Spermatophyta</taxon>
        <taxon>Magnoliopsida</taxon>
        <taxon>eudicotyledons</taxon>
        <taxon>Gunneridae</taxon>
        <taxon>Pentapetalae</taxon>
        <taxon>rosids</taxon>
        <taxon>malvids</taxon>
        <taxon>Brassicales</taxon>
        <taxon>Brassicaceae</taxon>
        <taxon>Brassiceae</taxon>
        <taxon>Brassica</taxon>
    </lineage>
</organism>
<feature type="compositionally biased region" description="Polar residues" evidence="1">
    <location>
        <begin position="305"/>
        <end position="320"/>
    </location>
</feature>
<evidence type="ECO:0000313" key="2">
    <source>
        <dbReference type="EnsemblPlants" id="Bra024125.1-P"/>
    </source>
</evidence>
<evidence type="ECO:0000313" key="3">
    <source>
        <dbReference type="Proteomes" id="UP000011750"/>
    </source>
</evidence>
<dbReference type="Proteomes" id="UP000011750">
    <property type="component" value="Chromosome A03"/>
</dbReference>
<feature type="region of interest" description="Disordered" evidence="1">
    <location>
        <begin position="467"/>
        <end position="537"/>
    </location>
</feature>
<dbReference type="Gramene" id="Bra024125.1">
    <property type="protein sequence ID" value="Bra024125.1-P"/>
    <property type="gene ID" value="Bra024125"/>
</dbReference>
<feature type="compositionally biased region" description="Basic and acidic residues" evidence="1">
    <location>
        <begin position="428"/>
        <end position="438"/>
    </location>
</feature>
<feature type="compositionally biased region" description="Basic and acidic residues" evidence="1">
    <location>
        <begin position="252"/>
        <end position="277"/>
    </location>
</feature>
<dbReference type="HOGENOM" id="CLU_006442_0_0_1"/>
<dbReference type="eggNOG" id="ENOG502QQJ5">
    <property type="taxonomic scope" value="Eukaryota"/>
</dbReference>
<feature type="compositionally biased region" description="Low complexity" evidence="1">
    <location>
        <begin position="394"/>
        <end position="403"/>
    </location>
</feature>
<dbReference type="EnsemblPlants" id="Bra024125.1">
    <property type="protein sequence ID" value="Bra024125.1-P"/>
    <property type="gene ID" value="Bra024125"/>
</dbReference>
<feature type="compositionally biased region" description="Basic and acidic residues" evidence="1">
    <location>
        <begin position="913"/>
        <end position="931"/>
    </location>
</feature>
<dbReference type="AlphaFoldDB" id="M4E5S1"/>
<dbReference type="STRING" id="51351.M4E5S1"/>
<keyword evidence="3" id="KW-1185">Reference proteome</keyword>
<reference evidence="2" key="3">
    <citation type="submission" date="2023-03" db="UniProtKB">
        <authorList>
            <consortium name="EnsemblPlants"/>
        </authorList>
    </citation>
    <scope>IDENTIFICATION</scope>
    <source>
        <strain evidence="2">cv. Chiifu-401-42</strain>
    </source>
</reference>
<feature type="compositionally biased region" description="Polar residues" evidence="1">
    <location>
        <begin position="999"/>
        <end position="1014"/>
    </location>
</feature>
<sequence length="1101" mass="120707">MSAPGKFDYSSGGPDRTTLYRSNLAAAQMERSGTFRETIEHPVSSSRSTSPLAQTDVTNFFQCLRFNPKVVAADHKSIRHGDFKRHVNIALGIQGDESPPSTTSPIPEEIKRLKAGLRENNVKARERVKIFNEASSVFNKFFPTVPTKKRSRPEGFSSDRLALGPGLGKMGFQGQTLPGCFEFDEQNVDQRPKSGPINKRTRTSMMDVRSNAIVRAAVIHFSAVCQHGAVNGVVPYGRSDSLSRQTGLAGSRDSDHNSLYNEKRERAINKSNIHDESNSSSPKINVTVRGPRSGSGLPPKLSPVVHNTPSPSNWDISGCTNKPPLLSGVPSRKRMTSNRSSSPPVTQWASQRPQKISRVARRTSLVPFVSSNDDIPSSDNMSDVGCSETSFGFPRRSPSASPRMRLKGVNSLSTTALSGSEEFSPPEIKSKDKGKQSDEVDVKATLNVRKLSVTGLQSRKNKLVSGEELGDGVRRQGRTGRGFGSTRSVNPMGVMRHGTTKQLRSARNSSDKNESRAGRPPTRKLSDRKAYKRQRNTSTNATTLDFLDDGHEELLAAVNSAINFALSGSKWSAIFFFISDAHINFVKQLGDFSSMSTTPVGTSSDLDGREKFPEGLTTSRVDSKASHLYQRSISALISEDSASVNEDLQFDGFGADAESEFSALNHVEFNGYRSDKLELDDLEDDGSVIPLKGVDSSPHNVNGRFTDHSSIDFADIQYETLGIDEKIYLEAQSIGICLEPMRNISNVEDEGIVDEIKTLEEAVYEVIANFATLSILKLKGFKKKEMLNRLLTPALEMKELQEKEFDRLGYEKLIEMAYEKSKTSRLHHSGSGKSSANKISKQAAFAFVKRTLGRCRQFEETGKSCFSESTFKNILVAGLTQIEDNPTDKEDTLSASTPMGSQPSSSLAQNRENYTDSSEHTLREGKDETMWLNRTKERELLLDDVCGTPLSSSTKGKRSDRDKDGASSARGGGTNKIGRPALSNNAKGERKSKTKPKQKATSMFSSPSVSILEQNRTSSSKPTNSNNSEYSNLETLDETEPLDLSGLQIPDGLGGPDDFDAQAGDLSSWLNIDDDALQDNDIDLLGLQIPMDDLSDLKMMV</sequence>
<name>M4E5S1_BRACM</name>